<keyword evidence="1" id="KW-0479">Metal-binding</keyword>
<reference evidence="4 5" key="1">
    <citation type="submission" date="2022-11" db="EMBL/GenBank/DDBJ databases">
        <title>Genome Sequencing of Nocardia sp. ON39_IFM12276 and assembly.</title>
        <authorList>
            <person name="Shimojima M."/>
            <person name="Toyokawa M."/>
            <person name="Uesaka K."/>
        </authorList>
    </citation>
    <scope>NUCLEOTIDE SEQUENCE [LARGE SCALE GENOMIC DNA]</scope>
    <source>
        <strain evidence="4 5">IFM 12276</strain>
    </source>
</reference>
<dbReference type="InterPro" id="IPR051158">
    <property type="entry name" value="Metallophosphoesterase_sf"/>
</dbReference>
<evidence type="ECO:0000259" key="3">
    <source>
        <dbReference type="Pfam" id="PF00149"/>
    </source>
</evidence>
<evidence type="ECO:0000313" key="4">
    <source>
        <dbReference type="EMBL" id="BDT98869.1"/>
    </source>
</evidence>
<evidence type="ECO:0000256" key="2">
    <source>
        <dbReference type="ARBA" id="ARBA00022801"/>
    </source>
</evidence>
<dbReference type="InterPro" id="IPR029052">
    <property type="entry name" value="Metallo-depent_PP-like"/>
</dbReference>
<name>A0ABM8CV74_9NOCA</name>
<protein>
    <recommendedName>
        <fullName evidence="3">Calcineurin-like phosphoesterase domain-containing protein</fullName>
    </recommendedName>
</protein>
<dbReference type="Pfam" id="PF00149">
    <property type="entry name" value="Metallophos"/>
    <property type="match status" value="1"/>
</dbReference>
<proteinExistence type="predicted"/>
<organism evidence="4 5">
    <name type="scientific">Nocardia sputorum</name>
    <dbReference type="NCBI Taxonomy" id="2984338"/>
    <lineage>
        <taxon>Bacteria</taxon>
        <taxon>Bacillati</taxon>
        <taxon>Actinomycetota</taxon>
        <taxon>Actinomycetes</taxon>
        <taxon>Mycobacteriales</taxon>
        <taxon>Nocardiaceae</taxon>
        <taxon>Nocardia</taxon>
    </lineage>
</organism>
<evidence type="ECO:0000313" key="5">
    <source>
        <dbReference type="Proteomes" id="UP001317870"/>
    </source>
</evidence>
<dbReference type="PIRSF" id="PIRSF008292">
    <property type="entry name" value="UCP008292"/>
    <property type="match status" value="1"/>
</dbReference>
<sequence>MTAARTGGCIRVAAVADLHMRAAVAGRFRPDFRRLSADADILLLAGDLTDGGTRAETDLLCAELDGLPVPVVAVLGNHDHDQRSGYLIAARLTALGVHVLDGTAITLEIGGIRLGVAGVMGGSGGFPDHPGTPDEGSAEHRARMRRGPLDALRLRQALASIDCETRIALMHFAPIIDTLAGEPSKIYPGLGCHDLAESVDAGGAALAVHGHAHGGTEFGRTPRGVPVRNVSFPVLGRSYAVYEIVPGSDRPEDRDRIPSRP</sequence>
<dbReference type="InterPro" id="IPR004843">
    <property type="entry name" value="Calcineurin-like_PHP"/>
</dbReference>
<dbReference type="Proteomes" id="UP001317870">
    <property type="component" value="Chromosome"/>
</dbReference>
<keyword evidence="5" id="KW-1185">Reference proteome</keyword>
<evidence type="ECO:0000256" key="1">
    <source>
        <dbReference type="ARBA" id="ARBA00022723"/>
    </source>
</evidence>
<accession>A0ABM8CV74</accession>
<feature type="domain" description="Calcineurin-like phosphoesterase" evidence="3">
    <location>
        <begin position="10"/>
        <end position="214"/>
    </location>
</feature>
<dbReference type="InterPro" id="IPR016538">
    <property type="entry name" value="UCP008292"/>
</dbReference>
<dbReference type="Gene3D" id="3.60.21.10">
    <property type="match status" value="1"/>
</dbReference>
<dbReference type="EMBL" id="AP026978">
    <property type="protein sequence ID" value="BDT98869.1"/>
    <property type="molecule type" value="Genomic_DNA"/>
</dbReference>
<dbReference type="SUPFAM" id="SSF56300">
    <property type="entry name" value="Metallo-dependent phosphatases"/>
    <property type="match status" value="1"/>
</dbReference>
<dbReference type="PANTHER" id="PTHR31302">
    <property type="entry name" value="TRANSMEMBRANE PROTEIN WITH METALLOPHOSPHOESTERASE DOMAIN-RELATED"/>
    <property type="match status" value="1"/>
</dbReference>
<dbReference type="PANTHER" id="PTHR31302:SF31">
    <property type="entry name" value="PHOSPHODIESTERASE YAEI"/>
    <property type="match status" value="1"/>
</dbReference>
<gene>
    <name evidence="4" type="ORF">IFM12276_18980</name>
</gene>
<keyword evidence="2" id="KW-0378">Hydrolase</keyword>
<dbReference type="RefSeq" id="WP_281878944.1">
    <property type="nucleotide sequence ID" value="NZ_AP026978.1"/>
</dbReference>